<accession>A0ABQ5HBH5</accession>
<organism evidence="5 6">
    <name type="scientific">Tanacetum coccineum</name>
    <dbReference type="NCBI Taxonomy" id="301880"/>
    <lineage>
        <taxon>Eukaryota</taxon>
        <taxon>Viridiplantae</taxon>
        <taxon>Streptophyta</taxon>
        <taxon>Embryophyta</taxon>
        <taxon>Tracheophyta</taxon>
        <taxon>Spermatophyta</taxon>
        <taxon>Magnoliopsida</taxon>
        <taxon>eudicotyledons</taxon>
        <taxon>Gunneridae</taxon>
        <taxon>Pentapetalae</taxon>
        <taxon>asterids</taxon>
        <taxon>campanulids</taxon>
        <taxon>Asterales</taxon>
        <taxon>Asteraceae</taxon>
        <taxon>Asteroideae</taxon>
        <taxon>Anthemideae</taxon>
        <taxon>Anthemidinae</taxon>
        <taxon>Tanacetum</taxon>
    </lineage>
</organism>
<feature type="region of interest" description="Disordered" evidence="3">
    <location>
        <begin position="1306"/>
        <end position="1373"/>
    </location>
</feature>
<protein>
    <submittedName>
        <fullName evidence="5">Ribonuclease H-like domain-containing protein</fullName>
    </submittedName>
</protein>
<reference evidence="5" key="2">
    <citation type="submission" date="2022-01" db="EMBL/GenBank/DDBJ databases">
        <authorList>
            <person name="Yamashiro T."/>
            <person name="Shiraishi A."/>
            <person name="Satake H."/>
            <person name="Nakayama K."/>
        </authorList>
    </citation>
    <scope>NUCLEOTIDE SEQUENCE</scope>
</reference>
<feature type="compositionally biased region" description="Basic and acidic residues" evidence="3">
    <location>
        <begin position="1442"/>
        <end position="1452"/>
    </location>
</feature>
<evidence type="ECO:0000256" key="2">
    <source>
        <dbReference type="SAM" id="Coils"/>
    </source>
</evidence>
<feature type="compositionally biased region" description="Polar residues" evidence="3">
    <location>
        <begin position="447"/>
        <end position="465"/>
    </location>
</feature>
<feature type="region of interest" description="Disordered" evidence="3">
    <location>
        <begin position="1148"/>
        <end position="1201"/>
    </location>
</feature>
<feature type="coiled-coil region" evidence="2">
    <location>
        <begin position="1212"/>
        <end position="1246"/>
    </location>
</feature>
<feature type="compositionally biased region" description="Low complexity" evidence="3">
    <location>
        <begin position="1148"/>
        <end position="1162"/>
    </location>
</feature>
<gene>
    <name evidence="5" type="ORF">Tco_1066377</name>
</gene>
<feature type="coiled-coil region" evidence="2">
    <location>
        <begin position="353"/>
        <end position="387"/>
    </location>
</feature>
<dbReference type="Proteomes" id="UP001151760">
    <property type="component" value="Unassembled WGS sequence"/>
</dbReference>
<dbReference type="InterPro" id="IPR001878">
    <property type="entry name" value="Znf_CCHC"/>
</dbReference>
<comment type="caution">
    <text evidence="5">The sequence shown here is derived from an EMBL/GenBank/DDBJ whole genome shotgun (WGS) entry which is preliminary data.</text>
</comment>
<feature type="domain" description="CCHC-type" evidence="4">
    <location>
        <begin position="274"/>
        <end position="288"/>
    </location>
</feature>
<dbReference type="SMART" id="SM00343">
    <property type="entry name" value="ZnF_C2HC"/>
    <property type="match status" value="2"/>
</dbReference>
<keyword evidence="1" id="KW-0863">Zinc-finger</keyword>
<feature type="compositionally biased region" description="Polar residues" evidence="3">
    <location>
        <begin position="663"/>
        <end position="682"/>
    </location>
</feature>
<evidence type="ECO:0000256" key="3">
    <source>
        <dbReference type="SAM" id="MobiDB-lite"/>
    </source>
</evidence>
<feature type="region of interest" description="Disordered" evidence="3">
    <location>
        <begin position="1260"/>
        <end position="1290"/>
    </location>
</feature>
<feature type="compositionally biased region" description="Polar residues" evidence="3">
    <location>
        <begin position="1163"/>
        <end position="1177"/>
    </location>
</feature>
<evidence type="ECO:0000313" key="6">
    <source>
        <dbReference type="Proteomes" id="UP001151760"/>
    </source>
</evidence>
<feature type="region of interest" description="Disordered" evidence="3">
    <location>
        <begin position="417"/>
        <end position="441"/>
    </location>
</feature>
<feature type="compositionally biased region" description="Polar residues" evidence="3">
    <location>
        <begin position="1336"/>
        <end position="1348"/>
    </location>
</feature>
<evidence type="ECO:0000313" key="5">
    <source>
        <dbReference type="EMBL" id="GJT84660.1"/>
    </source>
</evidence>
<keyword evidence="1" id="KW-0479">Metal-binding</keyword>
<feature type="region of interest" description="Disordered" evidence="3">
    <location>
        <begin position="1442"/>
        <end position="1462"/>
    </location>
</feature>
<feature type="compositionally biased region" description="Low complexity" evidence="3">
    <location>
        <begin position="1322"/>
        <end position="1335"/>
    </location>
</feature>
<keyword evidence="6" id="KW-1185">Reference proteome</keyword>
<keyword evidence="1" id="KW-0862">Zinc</keyword>
<evidence type="ECO:0000256" key="1">
    <source>
        <dbReference type="PROSITE-ProRule" id="PRU00047"/>
    </source>
</evidence>
<dbReference type="InterPro" id="IPR036875">
    <property type="entry name" value="Znf_CCHC_sf"/>
</dbReference>
<name>A0ABQ5HBH5_9ASTR</name>
<dbReference type="SUPFAM" id="SSF57756">
    <property type="entry name" value="Retrovirus zinc finger-like domains"/>
    <property type="match status" value="1"/>
</dbReference>
<sequence length="1632" mass="184635">MTKKNSREHAMISYIQKQRRKNHKDFQNYLFACLLSQHELTKISQALDDESWVEATSIQDSKVVRNKARLVAQGYKQEEGIDYNEVFAPVARVEAIRMEQYLTNTNYALWQIIMNGDEPVQTTKDENGVETKVPPKTAQALLQRQRERKAKSILLLAIPDEYQLRFHEDPNSINEVDTANGVSTASGHNYQVQVSSSSYTDDLMFSFFANQSNSPQLDDEDLEQIDHDDLEEMDLKWQVAMLSMRVKRFYKKTGRKLIFNGKEPVGFDKTKVECFNCHRRGHFDRECRATRNQGNMNGDVNSLIVQDGLGYDWSYIAQDEPTEFALMSYTSGSNTEEKIVVLEFEVKDKGNAVTRLTNQLEQTLKEKEVLKAKLEQFETSSKNLNKLINSQLSTKDNIGLGYGDQLNESDSELLNSVFDSRSSDGDDNHTNEGFDDSVYRPIANKTSASVSQVETSNTPPSNTSIEMPRVESVRPIGFINEDWVSDDDEDISQSNDVQTTVKPSFKRIEFTKARNEPVKYDKQVVKPRMVTQSPKVDRKDWNGKMTQKLGLGFGFTKKACFVCGSYNHLIKDCDFHEKRMSKKSVLNDKGKVLTRSGRIPVSTAKQNMTGNKALLTDYQDIDGGFVTFGRSTRGGKKTGQGPNWIFDIDSLKNSMNYQQVTAGNQTNKNASPQETNGNTSLKKNVDAGQTEGENVSTQQYIVFYYGHLSLQTTRDQMTRLKMIQYELNACKKRLYKNQQERITKASSTNSFNTVSTPVNNASVSRTFSPVGPLSGPSFVPFGRSFPIDYCIFGNAYDDHDLETLNTPYADQSVGAEAELNNMEPSIVVSPIPGTKVHSTHPKDQIIGDPKSVVQTRGIDKEEFWFVNPEFPENSLQSGESLSGLHQAPKLVIRTASTPIETQQGLTKDEDGEECLSSIYTGHDWVIQTKIHVDNESAICVVKNPVYHSKTKHIEIMHHFIRDSYEKRLIEMVKIHTDHNVTGNIALLTNYQDINGGFVAFGKRGQDTKILQSGGPPVKVGDKAVHKELGDRMERAATTAYGFAAEEDSDAPTRFEAASKSPMTHLSQELTHLKVGRTKSEGSEGFHQIIDFLNASHIQYALTENPTIYVSFIKQFWRIATAGTKDNGGVTTLPNSEIFEQLALMGAPKTSPSRITSSPSLSPQTYTPVNTSSTLQPPNTQPTPDAEEVVPMPHESPPHNVHSLRRDEGNISLNELTDLCTSLSNKVQSLETELKETKQTYNSALTQLIRRVNKLEHIVKASKSRRRARMVESDDEEDLEDPSKQGRTEQSGVFSVATALVDAAKRRRSVETAQTYTRRRRSVSTGSGRVSTASRTVSTADVSTVSELGSTAGVKAKDKGKAIMQESEPPNKVKKRVQVQMMLRYHAQLNRPYSVAKVRKNMVMYLKNQGGYKMNYFNGMKYEDIRPIFEKVWDQIQPFAPVDSEKEKDSEKKGSRKKSLARKRADLVPREEFAMEIKSLATKYPIVESSKNYQIFRADESSKNYKIFSEMLDDFDKQDVLDLHRLVKAMTSSLEGYDLMLWVDVKILFEPDEEDEVWRNQHEYNLISWRLFDSCGIHILLMNNGIAIHMMIEKKYPLIQEMLSKMLSRKLEVDHENVMAFELLRFIRSQVQK</sequence>
<dbReference type="Pfam" id="PF07727">
    <property type="entry name" value="RVT_2"/>
    <property type="match status" value="1"/>
</dbReference>
<dbReference type="EMBL" id="BQNB010019378">
    <property type="protein sequence ID" value="GJT84660.1"/>
    <property type="molecule type" value="Genomic_DNA"/>
</dbReference>
<feature type="region of interest" description="Disordered" evidence="3">
    <location>
        <begin position="447"/>
        <end position="466"/>
    </location>
</feature>
<dbReference type="CDD" id="cd09272">
    <property type="entry name" value="RNase_HI_RT_Ty1"/>
    <property type="match status" value="1"/>
</dbReference>
<reference evidence="5" key="1">
    <citation type="journal article" date="2022" name="Int. J. Mol. Sci.">
        <title>Draft Genome of Tanacetum Coccineum: Genomic Comparison of Closely Related Tanacetum-Family Plants.</title>
        <authorList>
            <person name="Yamashiro T."/>
            <person name="Shiraishi A."/>
            <person name="Nakayama K."/>
            <person name="Satake H."/>
        </authorList>
    </citation>
    <scope>NUCLEOTIDE SEQUENCE</scope>
</reference>
<dbReference type="InterPro" id="IPR013103">
    <property type="entry name" value="RVT_2"/>
</dbReference>
<keyword evidence="2" id="KW-0175">Coiled coil</keyword>
<feature type="compositionally biased region" description="Basic and acidic residues" evidence="3">
    <location>
        <begin position="421"/>
        <end position="432"/>
    </location>
</feature>
<dbReference type="PROSITE" id="PS50158">
    <property type="entry name" value="ZF_CCHC"/>
    <property type="match status" value="1"/>
</dbReference>
<evidence type="ECO:0000259" key="4">
    <source>
        <dbReference type="PROSITE" id="PS50158"/>
    </source>
</evidence>
<feature type="region of interest" description="Disordered" evidence="3">
    <location>
        <begin position="663"/>
        <end position="690"/>
    </location>
</feature>
<proteinExistence type="predicted"/>